<evidence type="ECO:0000313" key="3">
    <source>
        <dbReference type="EMBL" id="KAK7398100.1"/>
    </source>
</evidence>
<feature type="compositionally biased region" description="Polar residues" evidence="1">
    <location>
        <begin position="104"/>
        <end position="116"/>
    </location>
</feature>
<protein>
    <recommendedName>
        <fullName evidence="2">RRM domain-containing protein</fullName>
    </recommendedName>
</protein>
<dbReference type="Proteomes" id="UP001498476">
    <property type="component" value="Unassembled WGS sequence"/>
</dbReference>
<dbReference type="InterPro" id="IPR035979">
    <property type="entry name" value="RBD_domain_sf"/>
</dbReference>
<feature type="region of interest" description="Disordered" evidence="1">
    <location>
        <begin position="100"/>
        <end position="136"/>
    </location>
</feature>
<dbReference type="SUPFAM" id="SSF54928">
    <property type="entry name" value="RNA-binding domain, RBD"/>
    <property type="match status" value="2"/>
</dbReference>
<name>A0ABR1GIU5_9HYPO</name>
<feature type="domain" description="RRM" evidence="2">
    <location>
        <begin position="255"/>
        <end position="331"/>
    </location>
</feature>
<keyword evidence="4" id="KW-1185">Reference proteome</keyword>
<dbReference type="InterPro" id="IPR012677">
    <property type="entry name" value="Nucleotide-bd_a/b_plait_sf"/>
</dbReference>
<feature type="compositionally biased region" description="Basic and acidic residues" evidence="1">
    <location>
        <begin position="426"/>
        <end position="436"/>
    </location>
</feature>
<proteinExistence type="predicted"/>
<organism evidence="3 4">
    <name type="scientific">Neonectria punicea</name>
    <dbReference type="NCBI Taxonomy" id="979145"/>
    <lineage>
        <taxon>Eukaryota</taxon>
        <taxon>Fungi</taxon>
        <taxon>Dikarya</taxon>
        <taxon>Ascomycota</taxon>
        <taxon>Pezizomycotina</taxon>
        <taxon>Sordariomycetes</taxon>
        <taxon>Hypocreomycetidae</taxon>
        <taxon>Hypocreales</taxon>
        <taxon>Nectriaceae</taxon>
        <taxon>Neonectria</taxon>
    </lineage>
</organism>
<feature type="compositionally biased region" description="Polar residues" evidence="1">
    <location>
        <begin position="127"/>
        <end position="136"/>
    </location>
</feature>
<dbReference type="EMBL" id="JAZAVJ010000379">
    <property type="protein sequence ID" value="KAK7398100.1"/>
    <property type="molecule type" value="Genomic_DNA"/>
</dbReference>
<accession>A0ABR1GIU5</accession>
<feature type="domain" description="RRM" evidence="2">
    <location>
        <begin position="22"/>
        <end position="89"/>
    </location>
</feature>
<dbReference type="SMART" id="SM00360">
    <property type="entry name" value="RRM"/>
    <property type="match status" value="2"/>
</dbReference>
<sequence length="451" mass="49588">MMPVQATTQADVGAGNCTGVYYIPICNLPFGTSWKELKDWIRSACAVEHIEVFQNSTSGWVRVNGRDNFERAWGLLNGGVFNGRSIIASDKNRTEPIKIKEPVESSQADYTQTPRCQATPPAEYGSPVSTDWSPQYSAASGGQYSLGGYPQEDAWGSTGQPVAAQSYGHQIQTQTQTQTYEVADPREYYEYSYGDLTAGPASTDPSAGGYPRHHQSEEAQFALPYRRRLDASSYYEGHGASPLTQPEYVVTEYRKLHISPFPQQAGLGEVTSWLRRKVGSCGIAILDIPQNKDSRYLRGHALIVFESAAGAIRAKDLLNKARFQGRRVTPRLTVEGVSAEEPRVHESSSSPESTIPDPMPPAEPSRSRTELGDSSEKIRRSKHGDSKGRTPVDSNKRLSLSHRKSSSSSKKSSHSDKKPPTPKKRSSLEKKTKEDPGPIVVDGTSRKHGKQ</sequence>
<feature type="compositionally biased region" description="Basic and acidic residues" evidence="1">
    <location>
        <begin position="365"/>
        <end position="396"/>
    </location>
</feature>
<feature type="region of interest" description="Disordered" evidence="1">
    <location>
        <begin position="196"/>
        <end position="216"/>
    </location>
</feature>
<dbReference type="CDD" id="cd00590">
    <property type="entry name" value="RRM_SF"/>
    <property type="match status" value="1"/>
</dbReference>
<dbReference type="InterPro" id="IPR000504">
    <property type="entry name" value="RRM_dom"/>
</dbReference>
<gene>
    <name evidence="3" type="ORF">QQX98_012535</name>
</gene>
<evidence type="ECO:0000313" key="4">
    <source>
        <dbReference type="Proteomes" id="UP001498476"/>
    </source>
</evidence>
<dbReference type="Gene3D" id="3.30.70.330">
    <property type="match status" value="1"/>
</dbReference>
<feature type="region of interest" description="Disordered" evidence="1">
    <location>
        <begin position="333"/>
        <end position="451"/>
    </location>
</feature>
<reference evidence="3 4" key="1">
    <citation type="journal article" date="2025" name="Microbiol. Resour. Announc.">
        <title>Draft genome sequences for Neonectria magnoliae and Neonectria punicea, canker pathogens of Liriodendron tulipifera and Acer saccharum in West Virginia.</title>
        <authorList>
            <person name="Petronek H.M."/>
            <person name="Kasson M.T."/>
            <person name="Metheny A.M."/>
            <person name="Stauder C.M."/>
            <person name="Lovett B."/>
            <person name="Lynch S.C."/>
            <person name="Garnas J.R."/>
            <person name="Kasson L.R."/>
            <person name="Stajich J.E."/>
        </authorList>
    </citation>
    <scope>NUCLEOTIDE SEQUENCE [LARGE SCALE GENOMIC DNA]</scope>
    <source>
        <strain evidence="3 4">NRRL 64653</strain>
    </source>
</reference>
<evidence type="ECO:0000259" key="2">
    <source>
        <dbReference type="SMART" id="SM00360"/>
    </source>
</evidence>
<evidence type="ECO:0000256" key="1">
    <source>
        <dbReference type="SAM" id="MobiDB-lite"/>
    </source>
</evidence>
<feature type="region of interest" description="Disordered" evidence="1">
    <location>
        <begin position="150"/>
        <end position="181"/>
    </location>
</feature>
<comment type="caution">
    <text evidence="3">The sequence shown here is derived from an EMBL/GenBank/DDBJ whole genome shotgun (WGS) entry which is preliminary data.</text>
</comment>